<reference evidence="2 3" key="1">
    <citation type="journal article" date="2015" name="Genome Biol. Evol.">
        <title>Comparative Genomics of a Bacterivorous Green Alga Reveals Evolutionary Causalities and Consequences of Phago-Mixotrophic Mode of Nutrition.</title>
        <authorList>
            <person name="Burns J.A."/>
            <person name="Paasch A."/>
            <person name="Narechania A."/>
            <person name="Kim E."/>
        </authorList>
    </citation>
    <scope>NUCLEOTIDE SEQUENCE [LARGE SCALE GENOMIC DNA]</scope>
    <source>
        <strain evidence="2 3">PLY_AMNH</strain>
    </source>
</reference>
<protein>
    <submittedName>
        <fullName evidence="2">Uncharacterized protein</fullName>
    </submittedName>
</protein>
<comment type="caution">
    <text evidence="2">The sequence shown here is derived from an EMBL/GenBank/DDBJ whole genome shotgun (WGS) entry which is preliminary data.</text>
</comment>
<evidence type="ECO:0000313" key="2">
    <source>
        <dbReference type="EMBL" id="KAK3260909.1"/>
    </source>
</evidence>
<accession>A0AAE0FJM0</accession>
<dbReference type="AlphaFoldDB" id="A0AAE0FJM0"/>
<sequence length="315" mass="36698">MGKKLKSVRVKPEPVKEVEHPFEPLACPVGWQDRAEPEEDTLSTANVSKGATWMTPEEMPEFMHKTGQTVLVVRAKAPSITFRKVSKITSRVSRTVKLGYFRCSTNLEQGFGSTVQVLRTRTHEGAKAVYFIFESAQYCQGQDDPHFLDQNKMDCRRKFNELSWMHYRRVTVMHREALCQLQRRLVEQSEVSSAVQSQVANQVQHETLMQENRKLKEKVDTISNSLKRAREDQKTLESGLARAERRVEKRNDDFAREHQEKIDMENKLIGVESELRMTQHDLWRANMEIQSQRDHYALLEARYKDLSTRNDSLTQ</sequence>
<dbReference type="EMBL" id="LGRX02017324">
    <property type="protein sequence ID" value="KAK3260909.1"/>
    <property type="molecule type" value="Genomic_DNA"/>
</dbReference>
<keyword evidence="1" id="KW-0175">Coiled coil</keyword>
<evidence type="ECO:0000256" key="1">
    <source>
        <dbReference type="SAM" id="Coils"/>
    </source>
</evidence>
<organism evidence="2 3">
    <name type="scientific">Cymbomonas tetramitiformis</name>
    <dbReference type="NCBI Taxonomy" id="36881"/>
    <lineage>
        <taxon>Eukaryota</taxon>
        <taxon>Viridiplantae</taxon>
        <taxon>Chlorophyta</taxon>
        <taxon>Pyramimonadophyceae</taxon>
        <taxon>Pyramimonadales</taxon>
        <taxon>Pyramimonadaceae</taxon>
        <taxon>Cymbomonas</taxon>
    </lineage>
</organism>
<name>A0AAE0FJM0_9CHLO</name>
<dbReference type="Proteomes" id="UP001190700">
    <property type="component" value="Unassembled WGS sequence"/>
</dbReference>
<gene>
    <name evidence="2" type="ORF">CYMTET_30157</name>
</gene>
<keyword evidence="3" id="KW-1185">Reference proteome</keyword>
<proteinExistence type="predicted"/>
<feature type="coiled-coil region" evidence="1">
    <location>
        <begin position="205"/>
        <end position="246"/>
    </location>
</feature>
<evidence type="ECO:0000313" key="3">
    <source>
        <dbReference type="Proteomes" id="UP001190700"/>
    </source>
</evidence>